<comment type="caution">
    <text evidence="2">The sequence shown here is derived from an EMBL/GenBank/DDBJ whole genome shotgun (WGS) entry which is preliminary data.</text>
</comment>
<reference evidence="2 3" key="1">
    <citation type="submission" date="2022-08" db="EMBL/GenBank/DDBJ databases">
        <title>YIM 101645 draft genome.</title>
        <authorList>
            <person name="Chen X."/>
        </authorList>
    </citation>
    <scope>NUCLEOTIDE SEQUENCE [LARGE SCALE GENOMIC DNA]</scope>
    <source>
        <strain evidence="2 3">YIM 101645</strain>
    </source>
</reference>
<dbReference type="Gene3D" id="3.40.50.1820">
    <property type="entry name" value="alpha/beta hydrolase"/>
    <property type="match status" value="1"/>
</dbReference>
<name>A0ABT2FSG3_9CORY</name>
<sequence>MNLERRPILFIGGSGLSGWIWEDVRARLGAHPGDGVTARPATGTRASLRDYAAAALDSAPGGEFTVVAHSSGGVIAAELARRAPERVAALLAVSAVIPAPGRSFIETLPAPNRWLLGLVMSLTSTRPPASSIRRGLAYGLNEELAGRIISGFVPESRHLYRDRVGAGTWAGRCGYVLTTRDRELPFAVQRKSAQTLGAEWTREIATGHLPMLEDPRALTAAITDFLAEEDQTRR</sequence>
<dbReference type="EMBL" id="JANWTC010000001">
    <property type="protein sequence ID" value="MCS5478152.1"/>
    <property type="molecule type" value="Genomic_DNA"/>
</dbReference>
<dbReference type="RefSeq" id="WP_259426195.1">
    <property type="nucleotide sequence ID" value="NZ_JANWTC010000001.1"/>
</dbReference>
<dbReference type="Proteomes" id="UP001205965">
    <property type="component" value="Unassembled WGS sequence"/>
</dbReference>
<protein>
    <submittedName>
        <fullName evidence="2">Alpha/beta hydrolase</fullName>
    </submittedName>
</protein>
<evidence type="ECO:0000313" key="2">
    <source>
        <dbReference type="EMBL" id="MCS5478152.1"/>
    </source>
</evidence>
<dbReference type="InterPro" id="IPR000073">
    <property type="entry name" value="AB_hydrolase_1"/>
</dbReference>
<accession>A0ABT2FSG3</accession>
<keyword evidence="2" id="KW-0378">Hydrolase</keyword>
<dbReference type="InterPro" id="IPR029058">
    <property type="entry name" value="AB_hydrolase_fold"/>
</dbReference>
<proteinExistence type="predicted"/>
<gene>
    <name evidence="2" type="ORF">NYP18_00595</name>
</gene>
<dbReference type="SUPFAM" id="SSF53474">
    <property type="entry name" value="alpha/beta-Hydrolases"/>
    <property type="match status" value="1"/>
</dbReference>
<feature type="domain" description="AB hydrolase-1" evidence="1">
    <location>
        <begin position="8"/>
        <end position="220"/>
    </location>
</feature>
<dbReference type="InterPro" id="IPR052897">
    <property type="entry name" value="Sec-Metab_Biosynth_Hydrolase"/>
</dbReference>
<dbReference type="PANTHER" id="PTHR37017:SF11">
    <property type="entry name" value="ESTERASE_LIPASE_THIOESTERASE DOMAIN-CONTAINING PROTEIN"/>
    <property type="match status" value="1"/>
</dbReference>
<dbReference type="GO" id="GO:0016787">
    <property type="term" value="F:hydrolase activity"/>
    <property type="evidence" value="ECO:0007669"/>
    <property type="project" value="UniProtKB-KW"/>
</dbReference>
<evidence type="ECO:0000313" key="3">
    <source>
        <dbReference type="Proteomes" id="UP001205965"/>
    </source>
</evidence>
<evidence type="ECO:0000259" key="1">
    <source>
        <dbReference type="Pfam" id="PF12697"/>
    </source>
</evidence>
<dbReference type="Pfam" id="PF12697">
    <property type="entry name" value="Abhydrolase_6"/>
    <property type="match status" value="1"/>
</dbReference>
<organism evidence="2 3">
    <name type="scientific">Corynebacterium lemuris</name>
    <dbReference type="NCBI Taxonomy" id="1859292"/>
    <lineage>
        <taxon>Bacteria</taxon>
        <taxon>Bacillati</taxon>
        <taxon>Actinomycetota</taxon>
        <taxon>Actinomycetes</taxon>
        <taxon>Mycobacteriales</taxon>
        <taxon>Corynebacteriaceae</taxon>
        <taxon>Corynebacterium</taxon>
    </lineage>
</organism>
<dbReference type="PANTHER" id="PTHR37017">
    <property type="entry name" value="AB HYDROLASE-1 DOMAIN-CONTAINING PROTEIN-RELATED"/>
    <property type="match status" value="1"/>
</dbReference>
<keyword evidence="3" id="KW-1185">Reference proteome</keyword>